<comment type="caution">
    <text evidence="1">The sequence shown here is derived from an EMBL/GenBank/DDBJ whole genome shotgun (WGS) entry which is preliminary data.</text>
</comment>
<name>A0ABD0RWR0_CIRMR</name>
<accession>A0ABD0RWR0</accession>
<organism evidence="1 2">
    <name type="scientific">Cirrhinus mrigala</name>
    <name type="common">Mrigala</name>
    <dbReference type="NCBI Taxonomy" id="683832"/>
    <lineage>
        <taxon>Eukaryota</taxon>
        <taxon>Metazoa</taxon>
        <taxon>Chordata</taxon>
        <taxon>Craniata</taxon>
        <taxon>Vertebrata</taxon>
        <taxon>Euteleostomi</taxon>
        <taxon>Actinopterygii</taxon>
        <taxon>Neopterygii</taxon>
        <taxon>Teleostei</taxon>
        <taxon>Ostariophysi</taxon>
        <taxon>Cypriniformes</taxon>
        <taxon>Cyprinidae</taxon>
        <taxon>Labeoninae</taxon>
        <taxon>Labeonini</taxon>
        <taxon>Cirrhinus</taxon>
    </lineage>
</organism>
<dbReference type="InterPro" id="IPR027039">
    <property type="entry name" value="Crtac1"/>
</dbReference>
<dbReference type="PANTHER" id="PTHR16026">
    <property type="entry name" value="CARTILAGE ACIDIC PROTEIN 1"/>
    <property type="match status" value="1"/>
</dbReference>
<evidence type="ECO:0008006" key="3">
    <source>
        <dbReference type="Google" id="ProtNLM"/>
    </source>
</evidence>
<proteinExistence type="predicted"/>
<dbReference type="EMBL" id="JAMKFB020000001">
    <property type="protein sequence ID" value="KAL0202791.1"/>
    <property type="molecule type" value="Genomic_DNA"/>
</dbReference>
<keyword evidence="2" id="KW-1185">Reference proteome</keyword>
<protein>
    <recommendedName>
        <fullName evidence="3">Cartilage acidic protein 1</fullName>
    </recommendedName>
</protein>
<evidence type="ECO:0000313" key="2">
    <source>
        <dbReference type="Proteomes" id="UP001529510"/>
    </source>
</evidence>
<dbReference type="AlphaFoldDB" id="A0ABD0RWR0"/>
<feature type="non-terminal residue" evidence="1">
    <location>
        <position position="1"/>
    </location>
</feature>
<feature type="non-terminal residue" evidence="1">
    <location>
        <position position="65"/>
    </location>
</feature>
<dbReference type="Proteomes" id="UP001529510">
    <property type="component" value="Unassembled WGS sequence"/>
</dbReference>
<sequence length="65" mass="7216">YNGPNLVLKYDRTQNKLVNIAVDDLSSPYYALRDPQGNAIGLSACDVDGDGREEIYFLNTNNAYS</sequence>
<reference evidence="1 2" key="1">
    <citation type="submission" date="2024-05" db="EMBL/GenBank/DDBJ databases">
        <title>Genome sequencing and assembly of Indian major carp, Cirrhinus mrigala (Hamilton, 1822).</title>
        <authorList>
            <person name="Mohindra V."/>
            <person name="Chowdhury L.M."/>
            <person name="Lal K."/>
            <person name="Jena J.K."/>
        </authorList>
    </citation>
    <scope>NUCLEOTIDE SEQUENCE [LARGE SCALE GENOMIC DNA]</scope>
    <source>
        <strain evidence="1">CM1030</strain>
        <tissue evidence="1">Blood</tissue>
    </source>
</reference>
<gene>
    <name evidence="1" type="ORF">M9458_000809</name>
</gene>
<dbReference type="PANTHER" id="PTHR16026:SF1">
    <property type="entry name" value="CARTILAGE ACIDIC PROTEIN 1A ISOFORM X1"/>
    <property type="match status" value="1"/>
</dbReference>
<evidence type="ECO:0000313" key="1">
    <source>
        <dbReference type="EMBL" id="KAL0202791.1"/>
    </source>
</evidence>